<dbReference type="EMBL" id="CP099717">
    <property type="protein sequence ID" value="USV56390.1"/>
    <property type="molecule type" value="Genomic_DNA"/>
</dbReference>
<organism evidence="1 2">
    <name type="scientific">Aeromonas encheleia</name>
    <dbReference type="NCBI Taxonomy" id="73010"/>
    <lineage>
        <taxon>Bacteria</taxon>
        <taxon>Pseudomonadati</taxon>
        <taxon>Pseudomonadota</taxon>
        <taxon>Gammaproteobacteria</taxon>
        <taxon>Aeromonadales</taxon>
        <taxon>Aeromonadaceae</taxon>
        <taxon>Aeromonas</taxon>
    </lineage>
</organism>
<protein>
    <submittedName>
        <fullName evidence="1">Uncharacterized protein</fullName>
    </submittedName>
</protein>
<keyword evidence="2" id="KW-1185">Reference proteome</keyword>
<sequence length="242" mass="27656">MIDLLDIQKRAQVNNTSIRRQAPAKAQKLHKSRMKRIFQRFNTEGELWKSLATPKGTWIHYVAPSPRKWDEVTPEQVYINIQFLRGNHNPALVKAVLGWFLERMQDREMYDKLENDGELLDLMILMFKPVIEKIVTEKISADVAIGLKPGKGKSNQRDNVERGLQAAALVTRLRRNGATYEDAIRKAAKQLSHSESTIRDSYKDFNAGVGFVSDELLDRLIGMNVHKQSRTDEIGNAENQDA</sequence>
<dbReference type="RefSeq" id="WP_252994678.1">
    <property type="nucleotide sequence ID" value="NZ_CP099717.1"/>
</dbReference>
<proteinExistence type="predicted"/>
<dbReference type="AlphaFoldDB" id="A0AAE9SB30"/>
<evidence type="ECO:0000313" key="1">
    <source>
        <dbReference type="EMBL" id="USV56390.1"/>
    </source>
</evidence>
<accession>A0AAE9SB30</accession>
<name>A0AAE9SB30_9GAMM</name>
<evidence type="ECO:0000313" key="2">
    <source>
        <dbReference type="Proteomes" id="UP001056890"/>
    </source>
</evidence>
<gene>
    <name evidence="1" type="ORF">NHF51_13635</name>
</gene>
<reference evidence="1" key="1">
    <citation type="submission" date="2022-06" db="EMBL/GenBank/DDBJ databases">
        <title>Complete Genome of Aeromonas sp. Strain SOD01 Isolated from an Urban Freshwater Stream.</title>
        <authorList>
            <person name="Williams L.E."/>
            <person name="Brysgel T."/>
            <person name="Capestro E.M."/>
            <person name="Foltz G.V."/>
            <person name="Gardner A.E."/>
            <person name="Ingrassia J."/>
            <person name="Peterson E."/>
            <person name="Arruda J."/>
            <person name="Flaherty I."/>
            <person name="Hunt M."/>
            <person name="Pappas G."/>
            <person name="Ramsaran S."/>
            <person name="Rocha M."/>
        </authorList>
    </citation>
    <scope>NUCLEOTIDE SEQUENCE</scope>
    <source>
        <strain evidence="1">SOD01</strain>
    </source>
</reference>
<dbReference type="Proteomes" id="UP001056890">
    <property type="component" value="Chromosome"/>
</dbReference>